<protein>
    <submittedName>
        <fullName evidence="3">LytTR family DNA-binding domain-containing protein</fullName>
    </submittedName>
</protein>
<keyword evidence="1" id="KW-0812">Transmembrane</keyword>
<reference evidence="3 4" key="1">
    <citation type="submission" date="2024-02" db="EMBL/GenBank/DDBJ databases">
        <title>The whole genome sequence of five bacterial samples isolated from Abu Dhabi Sabkha-shore region.</title>
        <authorList>
            <person name="Sudalaimuthuasari N."/>
            <person name="Sarfraz B."/>
            <person name="Tuyisabe J.D."/>
            <person name="Mugisha Ntwali L.D.M."/>
            <person name="Ali A.I.A.A."/>
            <person name="Almansoori S.Z.A."/>
            <person name="Alajami H.S.A."/>
            <person name="Almeqbaali A.A.S."/>
            <person name="Kundu B."/>
            <person name="Saeed E.E."/>
            <person name="Sukumarinath V."/>
            <person name="Mishra A.K."/>
            <person name="Hazzouri K.M."/>
            <person name="Almaskari R."/>
            <person name="Sharma A.K."/>
            <person name="Amiri K.M.A."/>
        </authorList>
    </citation>
    <scope>NUCLEOTIDE SEQUENCE [LARGE SCALE GENOMIC DNA]</scope>
    <source>
        <strain evidence="4">kcgeb_sd</strain>
    </source>
</reference>
<dbReference type="Pfam" id="PF04397">
    <property type="entry name" value="LytTR"/>
    <property type="match status" value="1"/>
</dbReference>
<feature type="transmembrane region" description="Helical" evidence="1">
    <location>
        <begin position="124"/>
        <end position="141"/>
    </location>
</feature>
<keyword evidence="1" id="KW-1133">Transmembrane helix</keyword>
<accession>A0ABZ2D7C1</accession>
<gene>
    <name evidence="3" type="ORF">V5F89_04620</name>
</gene>
<organism evidence="3 4">
    <name type="scientific">Pelagerythrobacter marensis</name>
    <dbReference type="NCBI Taxonomy" id="543877"/>
    <lineage>
        <taxon>Bacteria</taxon>
        <taxon>Pseudomonadati</taxon>
        <taxon>Pseudomonadota</taxon>
        <taxon>Alphaproteobacteria</taxon>
        <taxon>Sphingomonadales</taxon>
        <taxon>Erythrobacteraceae</taxon>
        <taxon>Pelagerythrobacter</taxon>
    </lineage>
</organism>
<name>A0ABZ2D7C1_9SPHN</name>
<dbReference type="Gene3D" id="2.40.50.1020">
    <property type="entry name" value="LytTr DNA-binding domain"/>
    <property type="match status" value="1"/>
</dbReference>
<keyword evidence="1" id="KW-0472">Membrane</keyword>
<dbReference type="RefSeq" id="WP_338447077.1">
    <property type="nucleotide sequence ID" value="NZ_CP144918.1"/>
</dbReference>
<evidence type="ECO:0000256" key="1">
    <source>
        <dbReference type="SAM" id="Phobius"/>
    </source>
</evidence>
<evidence type="ECO:0000259" key="2">
    <source>
        <dbReference type="PROSITE" id="PS50930"/>
    </source>
</evidence>
<dbReference type="SMART" id="SM00850">
    <property type="entry name" value="LytTR"/>
    <property type="match status" value="1"/>
</dbReference>
<sequence length="276" mass="30074">MTGAISFASDVHVTQRLPRNAVMALGCVLALCPILLWQSDRFSINEVLRPAISLTFWLALSTTVAVQAVISTIVMQAFLPNPSRSAFWLSRLGNTMLNVALASIESIGFKHFWGLPIGGQHDFAGIALIASVPVVLTLLAAERGIAVRRRPATAAAPALHRAGMLKRMPRGVVGPVELLRSEDHYLHVHTASGAGMIKYRLGDAVDELGPEAGMQVHKSWWVSYSAICGIERSSGRFWIVLRDGRRVPVSRTYLAEVRERWRGAEGDPPHAKGNSV</sequence>
<feature type="transmembrane region" description="Helical" evidence="1">
    <location>
        <begin position="21"/>
        <end position="39"/>
    </location>
</feature>
<dbReference type="GO" id="GO:0003677">
    <property type="term" value="F:DNA binding"/>
    <property type="evidence" value="ECO:0007669"/>
    <property type="project" value="UniProtKB-KW"/>
</dbReference>
<dbReference type="InterPro" id="IPR007492">
    <property type="entry name" value="LytTR_DNA-bd_dom"/>
</dbReference>
<keyword evidence="3" id="KW-0238">DNA-binding</keyword>
<evidence type="ECO:0000313" key="3">
    <source>
        <dbReference type="EMBL" id="WWA48192.1"/>
    </source>
</evidence>
<dbReference type="PROSITE" id="PS50930">
    <property type="entry name" value="HTH_LYTTR"/>
    <property type="match status" value="1"/>
</dbReference>
<feature type="transmembrane region" description="Helical" evidence="1">
    <location>
        <begin position="51"/>
        <end position="74"/>
    </location>
</feature>
<feature type="transmembrane region" description="Helical" evidence="1">
    <location>
        <begin position="86"/>
        <end position="104"/>
    </location>
</feature>
<proteinExistence type="predicted"/>
<keyword evidence="4" id="KW-1185">Reference proteome</keyword>
<feature type="domain" description="HTH LytTR-type" evidence="2">
    <location>
        <begin position="179"/>
        <end position="263"/>
    </location>
</feature>
<dbReference type="Proteomes" id="UP001335183">
    <property type="component" value="Chromosome"/>
</dbReference>
<evidence type="ECO:0000313" key="4">
    <source>
        <dbReference type="Proteomes" id="UP001335183"/>
    </source>
</evidence>
<dbReference type="EMBL" id="CP144918">
    <property type="protein sequence ID" value="WWA48192.1"/>
    <property type="molecule type" value="Genomic_DNA"/>
</dbReference>